<evidence type="ECO:0000256" key="7">
    <source>
        <dbReference type="ARBA" id="ARBA00023015"/>
    </source>
</evidence>
<dbReference type="PANTHER" id="PTHR31169">
    <property type="entry name" value="OS05G0300700 PROTEIN"/>
    <property type="match status" value="1"/>
</dbReference>
<dbReference type="KEGG" id="ppp:112282506"/>
<feature type="domain" description="Zinc-finger" evidence="11">
    <location>
        <begin position="152"/>
        <end position="248"/>
    </location>
</feature>
<keyword evidence="5" id="KW-0597">Phosphoprotein</keyword>
<evidence type="ECO:0000313" key="12">
    <source>
        <dbReference type="EMBL" id="PNR53668.1"/>
    </source>
</evidence>
<evidence type="ECO:0000256" key="9">
    <source>
        <dbReference type="ARBA" id="ARBA00023242"/>
    </source>
</evidence>
<dbReference type="eggNOG" id="ENOG502QWH1">
    <property type="taxonomic scope" value="Eukaryota"/>
</dbReference>
<keyword evidence="4" id="KW-1017">Isopeptide bond</keyword>
<evidence type="ECO:0000313" key="13">
    <source>
        <dbReference type="EnsemblPlants" id="Pp3c5_6750V3.1"/>
    </source>
</evidence>
<dbReference type="EnsemblPlants" id="Pp3c5_6750V3.2">
    <property type="protein sequence ID" value="Pp3c5_6750V3.2"/>
    <property type="gene ID" value="Pp3c5_6750"/>
</dbReference>
<dbReference type="PaxDb" id="3218-PP1S41_2V6.1"/>
<dbReference type="OrthoDB" id="298344at2759"/>
<feature type="region of interest" description="Disordered" evidence="10">
    <location>
        <begin position="354"/>
        <end position="425"/>
    </location>
</feature>
<dbReference type="EMBL" id="ABEU02000005">
    <property type="protein sequence ID" value="PNR53668.1"/>
    <property type="molecule type" value="Genomic_DNA"/>
</dbReference>
<dbReference type="RefSeq" id="XP_024375915.1">
    <property type="nucleotide sequence ID" value="XM_024520147.2"/>
</dbReference>
<evidence type="ECO:0000256" key="5">
    <source>
        <dbReference type="ARBA" id="ARBA00022553"/>
    </source>
</evidence>
<keyword evidence="14" id="KW-1185">Reference proteome</keyword>
<keyword evidence="3" id="KW-0963">Cytoplasm</keyword>
<keyword evidence="7" id="KW-0805">Transcription regulation</keyword>
<dbReference type="FunCoup" id="A9S1H9">
    <property type="interactions" value="465"/>
</dbReference>
<dbReference type="HOGENOM" id="CLU_032607_2_0_1"/>
<feature type="region of interest" description="Disordered" evidence="10">
    <location>
        <begin position="51"/>
        <end position="120"/>
    </location>
</feature>
<evidence type="ECO:0000256" key="3">
    <source>
        <dbReference type="ARBA" id="ARBA00022490"/>
    </source>
</evidence>
<dbReference type="InterPro" id="IPR018866">
    <property type="entry name" value="Znf-4CXXC_R1"/>
</dbReference>
<gene>
    <name evidence="13" type="primary">LOC112282506</name>
    <name evidence="12" type="ORF">PHYPA_007343</name>
</gene>
<evidence type="ECO:0000256" key="2">
    <source>
        <dbReference type="ARBA" id="ARBA00004496"/>
    </source>
</evidence>
<evidence type="ECO:0000256" key="1">
    <source>
        <dbReference type="ARBA" id="ARBA00004123"/>
    </source>
</evidence>
<keyword evidence="9" id="KW-0539">Nucleus</keyword>
<proteinExistence type="predicted"/>
<protein>
    <recommendedName>
        <fullName evidence="11">Zinc-finger domain-containing protein</fullName>
    </recommendedName>
</protein>
<dbReference type="Proteomes" id="UP000006727">
    <property type="component" value="Chromosome 5"/>
</dbReference>
<evidence type="ECO:0000313" key="14">
    <source>
        <dbReference type="Proteomes" id="UP000006727"/>
    </source>
</evidence>
<evidence type="ECO:0000256" key="4">
    <source>
        <dbReference type="ARBA" id="ARBA00022499"/>
    </source>
</evidence>
<dbReference type="Gramene" id="Pp3c5_6750V3.2">
    <property type="protein sequence ID" value="Pp3c5_6750V3.2"/>
    <property type="gene ID" value="Pp3c5_6750"/>
</dbReference>
<name>A9S1H9_PHYPA</name>
<dbReference type="PANTHER" id="PTHR31169:SF23">
    <property type="entry name" value="OS03G0572250 PROTEIN"/>
    <property type="match status" value="1"/>
</dbReference>
<sequence length="461" mass="50853">MGMKRGREDGSDGAEGEIEYEKLRNARLAENQKRMEELGLLNLSKCLRESVRSPASSRASSRSPSSIPRLSTPAGPARRSSRLSGSPVISYAENVRTASEGKGKISRRASQAGTGGYQPEIYTEEDENLLGDFKEEWQLFVDGYDAKGVRIYDPVRGKTCHQCRQKTMGHRTSCSNCQSLHGQFCGDCLYMRYGENVLEANQNPVWECPVCRNICNCSFCRLKRGWTPTGSLYRKIKSLGYKSVAHYLILTRRGDNEERAGVEVPSKSAGLMEKATDLDGETVASLEPITENAAKPCLEAPEPVVEKPGSLKRGQEAIKTNALSSVWRSRRAGSITSKGVKETIVKGTNVIEVSEKSESAETTASVDSQKEHEAEQPQEESKKPGRGRPRKTLPTSGKGSFYGTAPRRRVAAKPEPDLNSTYVKEEQEVLTLDSDTEDSSCDLKGGNMVPIAHRLRRRHVC</sequence>
<evidence type="ECO:0000259" key="11">
    <source>
        <dbReference type="Pfam" id="PF10497"/>
    </source>
</evidence>
<dbReference type="Gramene" id="Pp3c5_6750V3.1">
    <property type="protein sequence ID" value="Pp3c5_6750V3.1"/>
    <property type="gene ID" value="Pp3c5_6750"/>
</dbReference>
<dbReference type="EnsemblPlants" id="Pp3c5_6750V3.1">
    <property type="protein sequence ID" value="Pp3c5_6750V3.1"/>
    <property type="gene ID" value="Pp3c5_6750"/>
</dbReference>
<dbReference type="GO" id="GO:0005737">
    <property type="term" value="C:cytoplasm"/>
    <property type="evidence" value="ECO:0007669"/>
    <property type="project" value="UniProtKB-SubCell"/>
</dbReference>
<dbReference type="InterPro" id="IPR040221">
    <property type="entry name" value="CDCA7/CDA7L"/>
</dbReference>
<reference evidence="12 14" key="1">
    <citation type="journal article" date="2008" name="Science">
        <title>The Physcomitrella genome reveals evolutionary insights into the conquest of land by plants.</title>
        <authorList>
            <person name="Rensing S."/>
            <person name="Lang D."/>
            <person name="Zimmer A."/>
            <person name="Terry A."/>
            <person name="Salamov A."/>
            <person name="Shapiro H."/>
            <person name="Nishiyama T."/>
            <person name="Perroud P.-F."/>
            <person name="Lindquist E."/>
            <person name="Kamisugi Y."/>
            <person name="Tanahashi T."/>
            <person name="Sakakibara K."/>
            <person name="Fujita T."/>
            <person name="Oishi K."/>
            <person name="Shin-I T."/>
            <person name="Kuroki Y."/>
            <person name="Toyoda A."/>
            <person name="Suzuki Y."/>
            <person name="Hashimoto A."/>
            <person name="Yamaguchi K."/>
            <person name="Sugano A."/>
            <person name="Kohara Y."/>
            <person name="Fujiyama A."/>
            <person name="Anterola A."/>
            <person name="Aoki S."/>
            <person name="Ashton N."/>
            <person name="Barbazuk W.B."/>
            <person name="Barker E."/>
            <person name="Bennetzen J."/>
            <person name="Bezanilla M."/>
            <person name="Blankenship R."/>
            <person name="Cho S.H."/>
            <person name="Dutcher S."/>
            <person name="Estelle M."/>
            <person name="Fawcett J.A."/>
            <person name="Gundlach H."/>
            <person name="Hanada K."/>
            <person name="Heyl A."/>
            <person name="Hicks K.A."/>
            <person name="Hugh J."/>
            <person name="Lohr M."/>
            <person name="Mayer K."/>
            <person name="Melkozernov A."/>
            <person name="Murata T."/>
            <person name="Nelson D."/>
            <person name="Pils B."/>
            <person name="Prigge M."/>
            <person name="Reiss B."/>
            <person name="Renner T."/>
            <person name="Rombauts S."/>
            <person name="Rushton P."/>
            <person name="Sanderfoot A."/>
            <person name="Schween G."/>
            <person name="Shiu S.-H."/>
            <person name="Stueber K."/>
            <person name="Theodoulou F.L."/>
            <person name="Tu H."/>
            <person name="Van de Peer Y."/>
            <person name="Verrier P.J."/>
            <person name="Waters E."/>
            <person name="Wood A."/>
            <person name="Yang L."/>
            <person name="Cove D."/>
            <person name="Cuming A."/>
            <person name="Hasebe M."/>
            <person name="Lucas S."/>
            <person name="Mishler D.B."/>
            <person name="Reski R."/>
            <person name="Grigoriev I."/>
            <person name="Quatrano R.S."/>
            <person name="Boore J.L."/>
        </authorList>
    </citation>
    <scope>NUCLEOTIDE SEQUENCE [LARGE SCALE GENOMIC DNA]</scope>
    <source>
        <strain evidence="13 14">cv. Gransden 2004</strain>
    </source>
</reference>
<dbReference type="GO" id="GO:0005634">
    <property type="term" value="C:nucleus"/>
    <property type="evidence" value="ECO:0000318"/>
    <property type="project" value="GO_Central"/>
</dbReference>
<dbReference type="GeneID" id="112282506"/>
<accession>A9S1H9</accession>
<dbReference type="AlphaFoldDB" id="A9S1H9"/>
<evidence type="ECO:0000256" key="6">
    <source>
        <dbReference type="ARBA" id="ARBA00022843"/>
    </source>
</evidence>
<reference evidence="13" key="3">
    <citation type="submission" date="2020-12" db="UniProtKB">
        <authorList>
            <consortium name="EnsemblPlants"/>
        </authorList>
    </citation>
    <scope>IDENTIFICATION</scope>
</reference>
<keyword evidence="8" id="KW-0804">Transcription</keyword>
<feature type="compositionally biased region" description="Basic and acidic residues" evidence="10">
    <location>
        <begin position="368"/>
        <end position="383"/>
    </location>
</feature>
<dbReference type="Pfam" id="PF10497">
    <property type="entry name" value="zf-4CXXC_R1"/>
    <property type="match status" value="1"/>
</dbReference>
<evidence type="ECO:0000256" key="10">
    <source>
        <dbReference type="SAM" id="MobiDB-lite"/>
    </source>
</evidence>
<keyword evidence="6" id="KW-0832">Ubl conjugation</keyword>
<dbReference type="GO" id="GO:0006355">
    <property type="term" value="P:regulation of DNA-templated transcription"/>
    <property type="evidence" value="ECO:0007669"/>
    <property type="project" value="InterPro"/>
</dbReference>
<comment type="subcellular location">
    <subcellularLocation>
        <location evidence="2">Cytoplasm</location>
    </subcellularLocation>
    <subcellularLocation>
        <location evidence="1">Nucleus</location>
    </subcellularLocation>
</comment>
<reference evidence="12 14" key="2">
    <citation type="journal article" date="2018" name="Plant J.">
        <title>The Physcomitrella patens chromosome-scale assembly reveals moss genome structure and evolution.</title>
        <authorList>
            <person name="Lang D."/>
            <person name="Ullrich K.K."/>
            <person name="Murat F."/>
            <person name="Fuchs J."/>
            <person name="Jenkins J."/>
            <person name="Haas F.B."/>
            <person name="Piednoel M."/>
            <person name="Gundlach H."/>
            <person name="Van Bel M."/>
            <person name="Meyberg R."/>
            <person name="Vives C."/>
            <person name="Morata J."/>
            <person name="Symeonidi A."/>
            <person name="Hiss M."/>
            <person name="Muchero W."/>
            <person name="Kamisugi Y."/>
            <person name="Saleh O."/>
            <person name="Blanc G."/>
            <person name="Decker E.L."/>
            <person name="van Gessel N."/>
            <person name="Grimwood J."/>
            <person name="Hayes R.D."/>
            <person name="Graham S.W."/>
            <person name="Gunter L.E."/>
            <person name="McDaniel S.F."/>
            <person name="Hoernstein S.N.W."/>
            <person name="Larsson A."/>
            <person name="Li F.W."/>
            <person name="Perroud P.F."/>
            <person name="Phillips J."/>
            <person name="Ranjan P."/>
            <person name="Rokshar D.S."/>
            <person name="Rothfels C.J."/>
            <person name="Schneider L."/>
            <person name="Shu S."/>
            <person name="Stevenson D.W."/>
            <person name="Thummler F."/>
            <person name="Tillich M."/>
            <person name="Villarreal Aguilar J.C."/>
            <person name="Widiez T."/>
            <person name="Wong G.K."/>
            <person name="Wymore A."/>
            <person name="Zhang Y."/>
            <person name="Zimmer A.D."/>
            <person name="Quatrano R.S."/>
            <person name="Mayer K.F.X."/>
            <person name="Goodstein D."/>
            <person name="Casacuberta J.M."/>
            <person name="Vandepoele K."/>
            <person name="Reski R."/>
            <person name="Cuming A.C."/>
            <person name="Tuskan G.A."/>
            <person name="Maumus F."/>
            <person name="Salse J."/>
            <person name="Schmutz J."/>
            <person name="Rensing S.A."/>
        </authorList>
    </citation>
    <scope>NUCLEOTIDE SEQUENCE [LARGE SCALE GENOMIC DNA]</scope>
    <source>
        <strain evidence="13 14">cv. Gransden 2004</strain>
    </source>
</reference>
<evidence type="ECO:0000256" key="8">
    <source>
        <dbReference type="ARBA" id="ARBA00023163"/>
    </source>
</evidence>
<organism evidence="12">
    <name type="scientific">Physcomitrium patens</name>
    <name type="common">Spreading-leaved earth moss</name>
    <name type="synonym">Physcomitrella patens</name>
    <dbReference type="NCBI Taxonomy" id="3218"/>
    <lineage>
        <taxon>Eukaryota</taxon>
        <taxon>Viridiplantae</taxon>
        <taxon>Streptophyta</taxon>
        <taxon>Embryophyta</taxon>
        <taxon>Bryophyta</taxon>
        <taxon>Bryophytina</taxon>
        <taxon>Bryopsida</taxon>
        <taxon>Funariidae</taxon>
        <taxon>Funariales</taxon>
        <taxon>Funariaceae</taxon>
        <taxon>Physcomitrium</taxon>
    </lineage>
</organism>
<feature type="compositionally biased region" description="Low complexity" evidence="10">
    <location>
        <begin position="52"/>
        <end position="73"/>
    </location>
</feature>